<evidence type="ECO:0000313" key="2">
    <source>
        <dbReference type="Proteomes" id="UP001348817"/>
    </source>
</evidence>
<protein>
    <recommendedName>
        <fullName evidence="3">DUF2480 family protein</fullName>
    </recommendedName>
</protein>
<organism evidence="1 2">
    <name type="scientific">Fulvitalea axinellae</name>
    <dbReference type="NCBI Taxonomy" id="1182444"/>
    <lineage>
        <taxon>Bacteria</taxon>
        <taxon>Pseudomonadati</taxon>
        <taxon>Bacteroidota</taxon>
        <taxon>Cytophagia</taxon>
        <taxon>Cytophagales</taxon>
        <taxon>Persicobacteraceae</taxon>
        <taxon>Fulvitalea</taxon>
    </lineage>
</organism>
<dbReference type="RefSeq" id="WP_338392249.1">
    <property type="nucleotide sequence ID" value="NZ_AP025314.1"/>
</dbReference>
<dbReference type="KEGG" id="fax:FUAX_31430"/>
<accession>A0AAU9CNL2</accession>
<evidence type="ECO:0008006" key="3">
    <source>
        <dbReference type="Google" id="ProtNLM"/>
    </source>
</evidence>
<name>A0AAU9CNL2_9BACT</name>
<dbReference type="Pfam" id="PF10652">
    <property type="entry name" value="DUF2480"/>
    <property type="match status" value="1"/>
</dbReference>
<proteinExistence type="predicted"/>
<keyword evidence="2" id="KW-1185">Reference proteome</keyword>
<sequence>MAEEIVNRVAKSPLISLDLSEYYQAGERVVFDLAPHLFQGLVLREKDFRQMVKETDWSEYAGKCVAITCSVDAIVPTWAYMLLTAVMEPHARIVVFGSLETLETVLFHEALDTINVEDFRDAMVVVKGCSDVPVPESAYVELSRRLRPVVKSLMFGEPCSTVPIYKKKRERA</sequence>
<gene>
    <name evidence="1" type="ORF">FUAX_31430</name>
</gene>
<dbReference type="EMBL" id="AP025314">
    <property type="protein sequence ID" value="BDD10711.1"/>
    <property type="molecule type" value="Genomic_DNA"/>
</dbReference>
<dbReference type="InterPro" id="IPR018914">
    <property type="entry name" value="DUF2480"/>
</dbReference>
<dbReference type="Proteomes" id="UP001348817">
    <property type="component" value="Chromosome"/>
</dbReference>
<reference evidence="1 2" key="1">
    <citation type="submission" date="2021-12" db="EMBL/GenBank/DDBJ databases">
        <title>Genome sequencing of bacteria with rrn-lacking chromosome and rrn-plasmid.</title>
        <authorList>
            <person name="Anda M."/>
            <person name="Iwasaki W."/>
        </authorList>
    </citation>
    <scope>NUCLEOTIDE SEQUENCE [LARGE SCALE GENOMIC DNA]</scope>
    <source>
        <strain evidence="1 2">DSM 100852</strain>
    </source>
</reference>
<dbReference type="AlphaFoldDB" id="A0AAU9CNL2"/>
<evidence type="ECO:0000313" key="1">
    <source>
        <dbReference type="EMBL" id="BDD10711.1"/>
    </source>
</evidence>